<gene>
    <name evidence="4" type="ORF">GCM10010365_17300</name>
</gene>
<evidence type="ECO:0000313" key="5">
    <source>
        <dbReference type="Proteomes" id="UP000622166"/>
    </source>
</evidence>
<dbReference type="AlphaFoldDB" id="A0A918UEV9"/>
<keyword evidence="4" id="KW-0378">Hydrolase</keyword>
<dbReference type="GO" id="GO:0003677">
    <property type="term" value="F:DNA binding"/>
    <property type="evidence" value="ECO:0007669"/>
    <property type="project" value="InterPro"/>
</dbReference>
<reference evidence="4" key="2">
    <citation type="submission" date="2020-09" db="EMBL/GenBank/DDBJ databases">
        <authorList>
            <person name="Sun Q."/>
            <person name="Ohkuma M."/>
        </authorList>
    </citation>
    <scope>NUCLEOTIDE SEQUENCE</scope>
    <source>
        <strain evidence="4">JCM 4815</strain>
    </source>
</reference>
<feature type="transmembrane region" description="Helical" evidence="2">
    <location>
        <begin position="21"/>
        <end position="40"/>
    </location>
</feature>
<dbReference type="GO" id="GO:0015666">
    <property type="term" value="F:restriction endodeoxyribonuclease activity"/>
    <property type="evidence" value="ECO:0007669"/>
    <property type="project" value="TreeGrafter"/>
</dbReference>
<dbReference type="InterPro" id="IPR011856">
    <property type="entry name" value="tRNA_endonuc-like_dom_sf"/>
</dbReference>
<dbReference type="Proteomes" id="UP000622166">
    <property type="component" value="Unassembled WGS sequence"/>
</dbReference>
<proteinExistence type="predicted"/>
<dbReference type="Gene3D" id="3.40.1350.10">
    <property type="match status" value="1"/>
</dbReference>
<keyword evidence="2" id="KW-1133">Transmembrane helix</keyword>
<protein>
    <submittedName>
        <fullName evidence="4">Restriction endonuclease</fullName>
    </submittedName>
</protein>
<dbReference type="Pfam" id="PF04471">
    <property type="entry name" value="Mrr_cat"/>
    <property type="match status" value="1"/>
</dbReference>
<dbReference type="PANTHER" id="PTHR30015">
    <property type="entry name" value="MRR RESTRICTION SYSTEM PROTEIN"/>
    <property type="match status" value="1"/>
</dbReference>
<keyword evidence="2" id="KW-0472">Membrane</keyword>
<dbReference type="RefSeq" id="WP_229858495.1">
    <property type="nucleotide sequence ID" value="NZ_BMVW01000002.1"/>
</dbReference>
<comment type="caution">
    <text evidence="4">The sequence shown here is derived from an EMBL/GenBank/DDBJ whole genome shotgun (WGS) entry which is preliminary data.</text>
</comment>
<dbReference type="InterPro" id="IPR011335">
    <property type="entry name" value="Restrct_endonuc-II-like"/>
</dbReference>
<feature type="domain" description="Restriction endonuclease type IV Mrr" evidence="3">
    <location>
        <begin position="170"/>
        <end position="282"/>
    </location>
</feature>
<keyword evidence="4" id="KW-0255">Endonuclease</keyword>
<evidence type="ECO:0000259" key="3">
    <source>
        <dbReference type="Pfam" id="PF04471"/>
    </source>
</evidence>
<dbReference type="InterPro" id="IPR007560">
    <property type="entry name" value="Restrct_endonuc_IV_Mrr"/>
</dbReference>
<dbReference type="SUPFAM" id="SSF52980">
    <property type="entry name" value="Restriction endonuclease-like"/>
    <property type="match status" value="1"/>
</dbReference>
<evidence type="ECO:0000256" key="2">
    <source>
        <dbReference type="SAM" id="Phobius"/>
    </source>
</evidence>
<evidence type="ECO:0000313" key="4">
    <source>
        <dbReference type="EMBL" id="GGY99147.1"/>
    </source>
</evidence>
<dbReference type="PANTHER" id="PTHR30015:SF6">
    <property type="entry name" value="SLL1429 PROTEIN"/>
    <property type="match status" value="1"/>
</dbReference>
<feature type="compositionally biased region" description="Pro residues" evidence="1">
    <location>
        <begin position="287"/>
        <end position="304"/>
    </location>
</feature>
<accession>A0A918UEV9</accession>
<dbReference type="GO" id="GO:0009307">
    <property type="term" value="P:DNA restriction-modification system"/>
    <property type="evidence" value="ECO:0007669"/>
    <property type="project" value="InterPro"/>
</dbReference>
<keyword evidence="4" id="KW-0540">Nuclease</keyword>
<feature type="region of interest" description="Disordered" evidence="1">
    <location>
        <begin position="284"/>
        <end position="304"/>
    </location>
</feature>
<dbReference type="InterPro" id="IPR052906">
    <property type="entry name" value="Type_IV_Methyl-Rstrct_Enzyme"/>
</dbReference>
<sequence>MATPTRRTRPVDRKRTFDLRSTALFFGLLAVMVSLAGFTVRALADVVERRPVWAVVLATTGVAPVVAFRRGRRRSSAARAVRRAAEALDEATRTAVDELDAGAPRGRDVTVAAPTAEDGAAAGDTGVERTLVLPDDGTAAYGTTTYEASESYEMYETCDMHEATVTVDYDALDADEFEQATAALCERDGCVEVEVVGGAGDLGADVLAVAPDGRSVVIQCKRYGETNRVGSQDLQRFGGTCFTVHGADVAVVVTTSGFTAPAAEYAEQCGIVCVDRDALLAWSDGTGPPPWRSPVPAPDQEPRL</sequence>
<feature type="transmembrane region" description="Helical" evidence="2">
    <location>
        <begin position="52"/>
        <end position="69"/>
    </location>
</feature>
<keyword evidence="2" id="KW-0812">Transmembrane</keyword>
<organism evidence="4 5">
    <name type="scientific">Streptomyces poonensis</name>
    <dbReference type="NCBI Taxonomy" id="68255"/>
    <lineage>
        <taxon>Bacteria</taxon>
        <taxon>Bacillati</taxon>
        <taxon>Actinomycetota</taxon>
        <taxon>Actinomycetes</taxon>
        <taxon>Kitasatosporales</taxon>
        <taxon>Streptomycetaceae</taxon>
        <taxon>Streptomyces</taxon>
    </lineage>
</organism>
<name>A0A918UEV9_9ACTN</name>
<dbReference type="EMBL" id="BMVW01000002">
    <property type="protein sequence ID" value="GGY99147.1"/>
    <property type="molecule type" value="Genomic_DNA"/>
</dbReference>
<keyword evidence="5" id="KW-1185">Reference proteome</keyword>
<evidence type="ECO:0000256" key="1">
    <source>
        <dbReference type="SAM" id="MobiDB-lite"/>
    </source>
</evidence>
<reference evidence="4" key="1">
    <citation type="journal article" date="2014" name="Int. J. Syst. Evol. Microbiol.">
        <title>Complete genome sequence of Corynebacterium casei LMG S-19264T (=DSM 44701T), isolated from a smear-ripened cheese.</title>
        <authorList>
            <consortium name="US DOE Joint Genome Institute (JGI-PGF)"/>
            <person name="Walter F."/>
            <person name="Albersmeier A."/>
            <person name="Kalinowski J."/>
            <person name="Ruckert C."/>
        </authorList>
    </citation>
    <scope>NUCLEOTIDE SEQUENCE</scope>
    <source>
        <strain evidence="4">JCM 4815</strain>
    </source>
</reference>